<dbReference type="STRING" id="1237085.Ngar_c19600"/>
<dbReference type="EMBL" id="CP002408">
    <property type="protein sequence ID" value="AFU58892.1"/>
    <property type="molecule type" value="Genomic_DNA"/>
</dbReference>
<dbReference type="Proteomes" id="UP000008037">
    <property type="component" value="Chromosome"/>
</dbReference>
<organism evidence="1 2">
    <name type="scientific">Nitrososphaera gargensis (strain Ga9.2)</name>
    <dbReference type="NCBI Taxonomy" id="1237085"/>
    <lineage>
        <taxon>Archaea</taxon>
        <taxon>Nitrososphaerota</taxon>
        <taxon>Nitrososphaeria</taxon>
        <taxon>Nitrososphaerales</taxon>
        <taxon>Nitrososphaeraceae</taxon>
        <taxon>Nitrososphaera</taxon>
    </lineage>
</organism>
<dbReference type="InParanoid" id="K0IKF4"/>
<accession>K0IKF4</accession>
<dbReference type="InterPro" id="IPR016024">
    <property type="entry name" value="ARM-type_fold"/>
</dbReference>
<dbReference type="GeneID" id="13795823"/>
<dbReference type="SUPFAM" id="SSF48371">
    <property type="entry name" value="ARM repeat"/>
    <property type="match status" value="1"/>
</dbReference>
<evidence type="ECO:0000313" key="1">
    <source>
        <dbReference type="EMBL" id="AFU58892.1"/>
    </source>
</evidence>
<proteinExistence type="predicted"/>
<dbReference type="AlphaFoldDB" id="K0IKF4"/>
<protein>
    <recommendedName>
        <fullName evidence="3">HEAT repeat domain-containing protein</fullName>
    </recommendedName>
</protein>
<evidence type="ECO:0000313" key="2">
    <source>
        <dbReference type="Proteomes" id="UP000008037"/>
    </source>
</evidence>
<keyword evidence="2" id="KW-1185">Reference proteome</keyword>
<reference evidence="1 2" key="1">
    <citation type="journal article" date="2012" name="Environ. Microbiol.">
        <title>The genome of the ammonia-oxidizing Candidatus Nitrososphaera gargensis: insights into metabolic versatility and environmental adaptations.</title>
        <authorList>
            <person name="Spang A."/>
            <person name="Poehlein A."/>
            <person name="Offre P."/>
            <person name="Zumbragel S."/>
            <person name="Haider S."/>
            <person name="Rychlik N."/>
            <person name="Nowka B."/>
            <person name="Schmeisser C."/>
            <person name="Lebedeva E.V."/>
            <person name="Rattei T."/>
            <person name="Bohm C."/>
            <person name="Schmid M."/>
            <person name="Galushko A."/>
            <person name="Hatzenpichler R."/>
            <person name="Weinmaier T."/>
            <person name="Daniel R."/>
            <person name="Schleper C."/>
            <person name="Spieck E."/>
            <person name="Streit W."/>
            <person name="Wagner M."/>
        </authorList>
    </citation>
    <scope>NUCLEOTIDE SEQUENCE [LARGE SCALE GENOMIC DNA]</scope>
    <source>
        <strain evidence="2">Ga9.2</strain>
    </source>
</reference>
<dbReference type="HOGENOM" id="CLU_1682756_0_0_2"/>
<sequence length="156" mass="17345">MPHLVWMVTEEKYWDTESGLFSVWAPICAMHVLSKIGGKEAASAVYSAMRIHYDDTGDWITEDMPYVLAAFGIEGSDTLASMVADARLDEYVRDRAARALVIISGVYPEIKSRSVEVLKKAITDEGDESARSILADTLAEFKDSDTLPFLEDLFKS</sequence>
<evidence type="ECO:0008006" key="3">
    <source>
        <dbReference type="Google" id="ProtNLM"/>
    </source>
</evidence>
<name>K0IKF4_NITGG</name>
<dbReference type="Gene3D" id="1.25.10.10">
    <property type="entry name" value="Leucine-rich Repeat Variant"/>
    <property type="match status" value="1"/>
</dbReference>
<dbReference type="Pfam" id="PF13646">
    <property type="entry name" value="HEAT_2"/>
    <property type="match status" value="1"/>
</dbReference>
<gene>
    <name evidence="1" type="ordered locus">Ngar_c19600</name>
</gene>
<dbReference type="BioCyc" id="CNIT1237085:G1324-1958-MONOMER"/>
<dbReference type="InterPro" id="IPR011989">
    <property type="entry name" value="ARM-like"/>
</dbReference>
<dbReference type="RefSeq" id="WP_015019428.1">
    <property type="nucleotide sequence ID" value="NC_018719.1"/>
</dbReference>
<dbReference type="KEGG" id="nga:Ngar_c19600"/>